<dbReference type="Pfam" id="PF17202">
    <property type="entry name" value="sCache_3_3"/>
    <property type="match status" value="1"/>
</dbReference>
<comment type="caution">
    <text evidence="12">The sequence shown here is derived from an EMBL/GenBank/DDBJ whole genome shotgun (WGS) entry which is preliminary data.</text>
</comment>
<dbReference type="PANTHER" id="PTHR32089:SF112">
    <property type="entry name" value="LYSOZYME-LIKE PROTEIN-RELATED"/>
    <property type="match status" value="1"/>
</dbReference>
<dbReference type="GO" id="GO:0007165">
    <property type="term" value="P:signal transduction"/>
    <property type="evidence" value="ECO:0007669"/>
    <property type="project" value="UniProtKB-KW"/>
</dbReference>
<feature type="domain" description="HAMP" evidence="11">
    <location>
        <begin position="211"/>
        <end position="265"/>
    </location>
</feature>
<feature type="transmembrane region" description="Helical" evidence="9">
    <location>
        <begin position="187"/>
        <end position="212"/>
    </location>
</feature>
<evidence type="ECO:0000313" key="12">
    <source>
        <dbReference type="EMBL" id="MST75693.1"/>
    </source>
</evidence>
<name>A0A6L5YT15_9FIRM</name>
<dbReference type="GO" id="GO:0005886">
    <property type="term" value="C:plasma membrane"/>
    <property type="evidence" value="ECO:0007669"/>
    <property type="project" value="UniProtKB-SubCell"/>
</dbReference>
<dbReference type="InterPro" id="IPR003660">
    <property type="entry name" value="HAMP_dom"/>
</dbReference>
<sequence length="570" mass="62906">MKVKFRFKQKMLTLCCVPLVLLTVISLVVGLIQFKDGMYKETKNSLYSSAIAALNLYDSQGYGDYALKDDGDVWRGMNFDVSSETFIVDGLKEKTGVDITFFYKDTAVMTSITNEDSQRWIGMQAGDNIQKYTLGQGAELWYKNIEIDGKMCHAYIIPITQSSDDSVIGAIMASQSVDNLNGLVNRYVLISVIISLVILLVVIIFIFWYIGALTKVLHDVRRVLLRVSMGDMSDDRLIETKRTDEFGELAQGTEKLRVKISELLSETQQGAAKLKEAVDRLNITSEQVISAAKETSSNVEQINTTANVQKDNTKNASEDVEFTNNAINLMLEQIGDINQLSNEMDASARESQVILEGLLESSRNSQETAQNISKQVEVTNASVQQIQSVTDYITDIAEETNLLALNASIEAARAGEVGKGFAVVAQQIQKLAEQSNNSAVQIGKNIQELVDKTEGIVSSVAVIGDTLKEQEESVDRTKKIFDQLTESIVNVNQKQNDMQKNVGEMSQAKESMSKLIGELTDSAEDSASASENAEQMTEQMVEEMKGLASLTSDLTDLANKLNDNLEKFLS</sequence>
<dbReference type="PRINTS" id="PR00260">
    <property type="entry name" value="CHEMTRNSDUCR"/>
</dbReference>
<evidence type="ECO:0000256" key="1">
    <source>
        <dbReference type="ARBA" id="ARBA00004651"/>
    </source>
</evidence>
<evidence type="ECO:0000256" key="8">
    <source>
        <dbReference type="PROSITE-ProRule" id="PRU00284"/>
    </source>
</evidence>
<reference evidence="12 13" key="1">
    <citation type="submission" date="2019-08" db="EMBL/GenBank/DDBJ databases">
        <title>In-depth cultivation of the pig gut microbiome towards novel bacterial diversity and tailored functional studies.</title>
        <authorList>
            <person name="Wylensek D."/>
            <person name="Hitch T.C.A."/>
            <person name="Clavel T."/>
        </authorList>
    </citation>
    <scope>NUCLEOTIDE SEQUENCE [LARGE SCALE GENOMIC DNA]</scope>
    <source>
        <strain evidence="12 13">MUC/MUC-530-WT-4D</strain>
    </source>
</reference>
<dbReference type="GO" id="GO:0004888">
    <property type="term" value="F:transmembrane signaling receptor activity"/>
    <property type="evidence" value="ECO:0007669"/>
    <property type="project" value="InterPro"/>
</dbReference>
<evidence type="ECO:0000256" key="7">
    <source>
        <dbReference type="ARBA" id="ARBA00029447"/>
    </source>
</evidence>
<keyword evidence="5 9" id="KW-0472">Membrane</keyword>
<evidence type="ECO:0000313" key="13">
    <source>
        <dbReference type="Proteomes" id="UP000474024"/>
    </source>
</evidence>
<evidence type="ECO:0000256" key="3">
    <source>
        <dbReference type="ARBA" id="ARBA00022692"/>
    </source>
</evidence>
<comment type="subcellular location">
    <subcellularLocation>
        <location evidence="1">Cell membrane</location>
        <topology evidence="1">Multi-pass membrane protein</topology>
    </subcellularLocation>
</comment>
<dbReference type="InterPro" id="IPR033463">
    <property type="entry name" value="sCache_3"/>
</dbReference>
<evidence type="ECO:0000256" key="4">
    <source>
        <dbReference type="ARBA" id="ARBA00022989"/>
    </source>
</evidence>
<dbReference type="SUPFAM" id="SSF58104">
    <property type="entry name" value="Methyl-accepting chemotaxis protein (MCP) signaling domain"/>
    <property type="match status" value="1"/>
</dbReference>
<keyword evidence="13" id="KW-1185">Reference proteome</keyword>
<accession>A0A6L5YT15</accession>
<evidence type="ECO:0000256" key="9">
    <source>
        <dbReference type="SAM" id="Phobius"/>
    </source>
</evidence>
<dbReference type="PANTHER" id="PTHR32089">
    <property type="entry name" value="METHYL-ACCEPTING CHEMOTAXIS PROTEIN MCPB"/>
    <property type="match status" value="1"/>
</dbReference>
<evidence type="ECO:0000256" key="5">
    <source>
        <dbReference type="ARBA" id="ARBA00023136"/>
    </source>
</evidence>
<dbReference type="PROSITE" id="PS50111">
    <property type="entry name" value="CHEMOTAXIS_TRANSDUC_2"/>
    <property type="match status" value="1"/>
</dbReference>
<dbReference type="RefSeq" id="WP_154430655.1">
    <property type="nucleotide sequence ID" value="NZ_VUNI01000023.1"/>
</dbReference>
<evidence type="ECO:0000256" key="2">
    <source>
        <dbReference type="ARBA" id="ARBA00022475"/>
    </source>
</evidence>
<keyword evidence="3 9" id="KW-0812">Transmembrane</keyword>
<keyword evidence="2" id="KW-1003">Cell membrane</keyword>
<dbReference type="Gene3D" id="1.10.287.950">
    <property type="entry name" value="Methyl-accepting chemotaxis protein"/>
    <property type="match status" value="1"/>
</dbReference>
<feature type="domain" description="Methyl-accepting transducer" evidence="10">
    <location>
        <begin position="284"/>
        <end position="527"/>
    </location>
</feature>
<protein>
    <submittedName>
        <fullName evidence="12">Methyl-accepting chemotaxis protein</fullName>
    </submittedName>
</protein>
<evidence type="ECO:0000256" key="6">
    <source>
        <dbReference type="ARBA" id="ARBA00023224"/>
    </source>
</evidence>
<dbReference type="InterPro" id="IPR004089">
    <property type="entry name" value="MCPsignal_dom"/>
</dbReference>
<dbReference type="InterPro" id="IPR004090">
    <property type="entry name" value="Chemotax_Me-accpt_rcpt"/>
</dbReference>
<dbReference type="EMBL" id="VUNI01000023">
    <property type="protein sequence ID" value="MST75693.1"/>
    <property type="molecule type" value="Genomic_DNA"/>
</dbReference>
<proteinExistence type="inferred from homology"/>
<dbReference type="PROSITE" id="PS50885">
    <property type="entry name" value="HAMP"/>
    <property type="match status" value="1"/>
</dbReference>
<keyword evidence="4 9" id="KW-1133">Transmembrane helix</keyword>
<comment type="similarity">
    <text evidence="7">Belongs to the methyl-accepting chemotaxis (MCP) protein family.</text>
</comment>
<evidence type="ECO:0000259" key="10">
    <source>
        <dbReference type="PROSITE" id="PS50111"/>
    </source>
</evidence>
<dbReference type="Gene3D" id="6.10.340.10">
    <property type="match status" value="1"/>
</dbReference>
<gene>
    <name evidence="12" type="ORF">FYJ75_11835</name>
</gene>
<dbReference type="Pfam" id="PF00015">
    <property type="entry name" value="MCPsignal"/>
    <property type="match status" value="1"/>
</dbReference>
<keyword evidence="6 8" id="KW-0807">Transducer</keyword>
<dbReference type="GO" id="GO:0006935">
    <property type="term" value="P:chemotaxis"/>
    <property type="evidence" value="ECO:0007669"/>
    <property type="project" value="InterPro"/>
</dbReference>
<dbReference type="SMART" id="SM00283">
    <property type="entry name" value="MA"/>
    <property type="match status" value="1"/>
</dbReference>
<organism evidence="12 13">
    <name type="scientific">Roseburia porci</name>
    <dbReference type="NCBI Taxonomy" id="2605790"/>
    <lineage>
        <taxon>Bacteria</taxon>
        <taxon>Bacillati</taxon>
        <taxon>Bacillota</taxon>
        <taxon>Clostridia</taxon>
        <taxon>Lachnospirales</taxon>
        <taxon>Lachnospiraceae</taxon>
        <taxon>Roseburia</taxon>
    </lineage>
</organism>
<dbReference type="AlphaFoldDB" id="A0A6L5YT15"/>
<dbReference type="Proteomes" id="UP000474024">
    <property type="component" value="Unassembled WGS sequence"/>
</dbReference>
<evidence type="ECO:0000259" key="11">
    <source>
        <dbReference type="PROSITE" id="PS50885"/>
    </source>
</evidence>